<keyword evidence="1" id="KW-0507">mRNA processing</keyword>
<dbReference type="PROSITE" id="PS50102">
    <property type="entry name" value="RRM"/>
    <property type="match status" value="1"/>
</dbReference>
<feature type="compositionally biased region" description="Basic and acidic residues" evidence="4">
    <location>
        <begin position="433"/>
        <end position="445"/>
    </location>
</feature>
<dbReference type="InterPro" id="IPR036875">
    <property type="entry name" value="Znf_CCHC_sf"/>
</dbReference>
<evidence type="ECO:0000256" key="3">
    <source>
        <dbReference type="PROSITE-ProRule" id="PRU00176"/>
    </source>
</evidence>
<sequence>MAASPRSAMDALPSAHDSHSADAPSADNMGPSAVNPPPGQDDPMQGSQGQDEYRRGSSVDNASNGNTMIVIKTDGGREKQVKANKVYVGGLPEHTQTEDLQNCFGKLGSIVAIELKTGFGFVEFDSREAAEESVAKYNEGYFMGNKIRVELSHSRGRITKHVSSDPSACFKCGQPGHWARECPNGDGSFRPPRRGTEPGMPDRTYSRDYPPPSRDYPPRDEFGPSSRYPPRDSRHYDYPSSGRDYRRPPSPRDVRDYPVAPAPPARTRDFDDYRSRPPPAAAAPPARYDRPYPGDRDASYSRSFPPPPPRDAYDRYDRRPPVDDRYAYAAAAPRPRTPPGPPPRARDDYERPPRDYPPPAEHRPRPMTPPRYPDYPPPRAGEEAAPQRYRRRSMSPPARSAGHYDSAGYSGAAPYNNGNGYAGRSGDPPPRGGSRDYPPRGREPVEANGHYRR</sequence>
<dbReference type="Pfam" id="PF00076">
    <property type="entry name" value="RRM_1"/>
    <property type="match status" value="1"/>
</dbReference>
<feature type="domain" description="RRM" evidence="5">
    <location>
        <begin position="84"/>
        <end position="154"/>
    </location>
</feature>
<dbReference type="GO" id="GO:0003723">
    <property type="term" value="F:RNA binding"/>
    <property type="evidence" value="ECO:0007669"/>
    <property type="project" value="UniProtKB-UniRule"/>
</dbReference>
<dbReference type="InterPro" id="IPR001878">
    <property type="entry name" value="Znf_CCHC"/>
</dbReference>
<evidence type="ECO:0008006" key="9">
    <source>
        <dbReference type="Google" id="ProtNLM"/>
    </source>
</evidence>
<keyword evidence="2" id="KW-0479">Metal-binding</keyword>
<dbReference type="Proteomes" id="UP000053558">
    <property type="component" value="Unassembled WGS sequence"/>
</dbReference>
<dbReference type="EMBL" id="JH711573">
    <property type="protein sequence ID" value="EIW86353.1"/>
    <property type="molecule type" value="Genomic_DNA"/>
</dbReference>
<feature type="compositionally biased region" description="Basic and acidic residues" evidence="4">
    <location>
        <begin position="311"/>
        <end position="326"/>
    </location>
</feature>
<accession>A0A5M3N4N0</accession>
<feature type="compositionally biased region" description="Pro residues" evidence="4">
    <location>
        <begin position="366"/>
        <end position="379"/>
    </location>
</feature>
<proteinExistence type="predicted"/>
<keyword evidence="8" id="KW-1185">Reference proteome</keyword>
<feature type="compositionally biased region" description="Basic and acidic residues" evidence="4">
    <location>
        <begin position="266"/>
        <end position="275"/>
    </location>
</feature>
<feature type="domain" description="CCHC-type" evidence="6">
    <location>
        <begin position="169"/>
        <end position="184"/>
    </location>
</feature>
<evidence type="ECO:0000313" key="7">
    <source>
        <dbReference type="EMBL" id="EIW86353.1"/>
    </source>
</evidence>
<evidence type="ECO:0000256" key="4">
    <source>
        <dbReference type="SAM" id="MobiDB-lite"/>
    </source>
</evidence>
<feature type="compositionally biased region" description="Low complexity" evidence="4">
    <location>
        <begin position="10"/>
        <end position="27"/>
    </location>
</feature>
<dbReference type="GO" id="GO:0006397">
    <property type="term" value="P:mRNA processing"/>
    <property type="evidence" value="ECO:0007669"/>
    <property type="project" value="UniProtKB-KW"/>
</dbReference>
<dbReference type="PANTHER" id="PTHR48038">
    <property type="entry name" value="RIBONUCLEOPROTEIN RB97D"/>
    <property type="match status" value="1"/>
</dbReference>
<dbReference type="AlphaFoldDB" id="A0A5M3N4N0"/>
<dbReference type="PROSITE" id="PS50158">
    <property type="entry name" value="ZF_CCHC"/>
    <property type="match status" value="1"/>
</dbReference>
<dbReference type="GeneID" id="19200527"/>
<dbReference type="InterPro" id="IPR012677">
    <property type="entry name" value="Nucleotide-bd_a/b_plait_sf"/>
</dbReference>
<dbReference type="SMART" id="SM00343">
    <property type="entry name" value="ZnF_C2HC"/>
    <property type="match status" value="1"/>
</dbReference>
<dbReference type="OMA" id="HEGFFMG"/>
<feature type="compositionally biased region" description="Basic and acidic residues" evidence="4">
    <location>
        <begin position="344"/>
        <end position="364"/>
    </location>
</feature>
<feature type="compositionally biased region" description="Polar residues" evidence="4">
    <location>
        <begin position="58"/>
        <end position="67"/>
    </location>
</feature>
<keyword evidence="2" id="KW-0863">Zinc-finger</keyword>
<dbReference type="InterPro" id="IPR000504">
    <property type="entry name" value="RRM_dom"/>
</dbReference>
<feature type="region of interest" description="Disordered" evidence="4">
    <location>
        <begin position="180"/>
        <end position="453"/>
    </location>
</feature>
<dbReference type="RefSeq" id="XP_007763188.1">
    <property type="nucleotide sequence ID" value="XM_007764998.1"/>
</dbReference>
<keyword evidence="3" id="KW-0694">RNA-binding</keyword>
<dbReference type="SUPFAM" id="SSF54928">
    <property type="entry name" value="RNA-binding domain, RBD"/>
    <property type="match status" value="1"/>
</dbReference>
<evidence type="ECO:0000259" key="6">
    <source>
        <dbReference type="PROSITE" id="PS50158"/>
    </source>
</evidence>
<evidence type="ECO:0000256" key="2">
    <source>
        <dbReference type="PROSITE-ProRule" id="PRU00047"/>
    </source>
</evidence>
<dbReference type="SUPFAM" id="SSF57756">
    <property type="entry name" value="Retrovirus zinc finger-like domains"/>
    <property type="match status" value="1"/>
</dbReference>
<dbReference type="OrthoDB" id="1099063at2759"/>
<dbReference type="SMART" id="SM00360">
    <property type="entry name" value="RRM"/>
    <property type="match status" value="1"/>
</dbReference>
<evidence type="ECO:0000256" key="1">
    <source>
        <dbReference type="ARBA" id="ARBA00022664"/>
    </source>
</evidence>
<dbReference type="Gene3D" id="3.30.70.330">
    <property type="match status" value="1"/>
</dbReference>
<dbReference type="InterPro" id="IPR035979">
    <property type="entry name" value="RBD_domain_sf"/>
</dbReference>
<dbReference type="KEGG" id="cput:CONPUDRAFT_133797"/>
<dbReference type="Gene3D" id="4.10.60.10">
    <property type="entry name" value="Zinc finger, CCHC-type"/>
    <property type="match status" value="1"/>
</dbReference>
<organism evidence="7 8">
    <name type="scientific">Coniophora puteana (strain RWD-64-598)</name>
    <name type="common">Brown rot fungus</name>
    <dbReference type="NCBI Taxonomy" id="741705"/>
    <lineage>
        <taxon>Eukaryota</taxon>
        <taxon>Fungi</taxon>
        <taxon>Dikarya</taxon>
        <taxon>Basidiomycota</taxon>
        <taxon>Agaricomycotina</taxon>
        <taxon>Agaricomycetes</taxon>
        <taxon>Agaricomycetidae</taxon>
        <taxon>Boletales</taxon>
        <taxon>Coniophorineae</taxon>
        <taxon>Coniophoraceae</taxon>
        <taxon>Coniophora</taxon>
    </lineage>
</organism>
<dbReference type="PANTHER" id="PTHR48038:SF1">
    <property type="entry name" value="RIBONUCLEOPROTEIN RB97D"/>
    <property type="match status" value="1"/>
</dbReference>
<name>A0A5M3N4N0_CONPW</name>
<reference evidence="8" key="1">
    <citation type="journal article" date="2012" name="Science">
        <title>The Paleozoic origin of enzymatic lignin decomposition reconstructed from 31 fungal genomes.</title>
        <authorList>
            <person name="Floudas D."/>
            <person name="Binder M."/>
            <person name="Riley R."/>
            <person name="Barry K."/>
            <person name="Blanchette R.A."/>
            <person name="Henrissat B."/>
            <person name="Martinez A.T."/>
            <person name="Otillar R."/>
            <person name="Spatafora J.W."/>
            <person name="Yadav J.S."/>
            <person name="Aerts A."/>
            <person name="Benoit I."/>
            <person name="Boyd A."/>
            <person name="Carlson A."/>
            <person name="Copeland A."/>
            <person name="Coutinho P.M."/>
            <person name="de Vries R.P."/>
            <person name="Ferreira P."/>
            <person name="Findley K."/>
            <person name="Foster B."/>
            <person name="Gaskell J."/>
            <person name="Glotzer D."/>
            <person name="Gorecki P."/>
            <person name="Heitman J."/>
            <person name="Hesse C."/>
            <person name="Hori C."/>
            <person name="Igarashi K."/>
            <person name="Jurgens J.A."/>
            <person name="Kallen N."/>
            <person name="Kersten P."/>
            <person name="Kohler A."/>
            <person name="Kuees U."/>
            <person name="Kumar T.K.A."/>
            <person name="Kuo A."/>
            <person name="LaButti K."/>
            <person name="Larrondo L.F."/>
            <person name="Lindquist E."/>
            <person name="Ling A."/>
            <person name="Lombard V."/>
            <person name="Lucas S."/>
            <person name="Lundell T."/>
            <person name="Martin R."/>
            <person name="McLaughlin D.J."/>
            <person name="Morgenstern I."/>
            <person name="Morin E."/>
            <person name="Murat C."/>
            <person name="Nagy L.G."/>
            <person name="Nolan M."/>
            <person name="Ohm R.A."/>
            <person name="Patyshakuliyeva A."/>
            <person name="Rokas A."/>
            <person name="Ruiz-Duenas F.J."/>
            <person name="Sabat G."/>
            <person name="Salamov A."/>
            <person name="Samejima M."/>
            <person name="Schmutz J."/>
            <person name="Slot J.C."/>
            <person name="St John F."/>
            <person name="Stenlid J."/>
            <person name="Sun H."/>
            <person name="Sun S."/>
            <person name="Syed K."/>
            <person name="Tsang A."/>
            <person name="Wiebenga A."/>
            <person name="Young D."/>
            <person name="Pisabarro A."/>
            <person name="Eastwood D.C."/>
            <person name="Martin F."/>
            <person name="Cullen D."/>
            <person name="Grigoriev I.V."/>
            <person name="Hibbett D.S."/>
        </authorList>
    </citation>
    <scope>NUCLEOTIDE SEQUENCE [LARGE SCALE GENOMIC DNA]</scope>
    <source>
        <strain evidence="8">RWD-64-598 SS2</strain>
    </source>
</reference>
<dbReference type="GO" id="GO:0008270">
    <property type="term" value="F:zinc ion binding"/>
    <property type="evidence" value="ECO:0007669"/>
    <property type="project" value="UniProtKB-KW"/>
</dbReference>
<feature type="region of interest" description="Disordered" evidence="4">
    <location>
        <begin position="1"/>
        <end position="75"/>
    </location>
</feature>
<comment type="caution">
    <text evidence="7">The sequence shown here is derived from an EMBL/GenBank/DDBJ whole genome shotgun (WGS) entry which is preliminary data.</text>
</comment>
<evidence type="ECO:0000259" key="5">
    <source>
        <dbReference type="PROSITE" id="PS50102"/>
    </source>
</evidence>
<feature type="compositionally biased region" description="Basic and acidic residues" evidence="4">
    <location>
        <begin position="229"/>
        <end position="256"/>
    </location>
</feature>
<dbReference type="Pfam" id="PF00098">
    <property type="entry name" value="zf-CCHC"/>
    <property type="match status" value="1"/>
</dbReference>
<protein>
    <recommendedName>
        <fullName evidence="9">RNA-binding domain-containing protein</fullName>
    </recommendedName>
</protein>
<gene>
    <name evidence="7" type="ORF">CONPUDRAFT_133797</name>
</gene>
<evidence type="ECO:0000313" key="8">
    <source>
        <dbReference type="Proteomes" id="UP000053558"/>
    </source>
</evidence>
<keyword evidence="2" id="KW-0862">Zinc</keyword>
<dbReference type="CDD" id="cd00590">
    <property type="entry name" value="RRM_SF"/>
    <property type="match status" value="1"/>
</dbReference>
<feature type="compositionally biased region" description="Basic and acidic residues" evidence="4">
    <location>
        <begin position="287"/>
        <end position="299"/>
    </location>
</feature>